<gene>
    <name evidence="2" type="ORF">SCHPADRAFT_746161</name>
</gene>
<proteinExistence type="predicted"/>
<dbReference type="EMBL" id="KQ086446">
    <property type="protein sequence ID" value="KLO04739.1"/>
    <property type="molecule type" value="Genomic_DNA"/>
</dbReference>
<accession>A0A0H2QZC0</accession>
<dbReference type="AlphaFoldDB" id="A0A0H2QZC0"/>
<feature type="region of interest" description="Disordered" evidence="1">
    <location>
        <begin position="43"/>
        <end position="89"/>
    </location>
</feature>
<dbReference type="InParanoid" id="A0A0H2QZC0"/>
<feature type="compositionally biased region" description="Basic and acidic residues" evidence="1">
    <location>
        <begin position="199"/>
        <end position="210"/>
    </location>
</feature>
<protein>
    <submittedName>
        <fullName evidence="2">Uncharacterized protein</fullName>
    </submittedName>
</protein>
<evidence type="ECO:0000256" key="1">
    <source>
        <dbReference type="SAM" id="MobiDB-lite"/>
    </source>
</evidence>
<feature type="compositionally biased region" description="Basic residues" evidence="1">
    <location>
        <begin position="125"/>
        <end position="135"/>
    </location>
</feature>
<evidence type="ECO:0000313" key="2">
    <source>
        <dbReference type="EMBL" id="KLO04739.1"/>
    </source>
</evidence>
<reference evidence="2 3" key="1">
    <citation type="submission" date="2015-04" db="EMBL/GenBank/DDBJ databases">
        <title>Complete genome sequence of Schizopora paradoxa KUC8140, a cosmopolitan wood degrader in East Asia.</title>
        <authorList>
            <consortium name="DOE Joint Genome Institute"/>
            <person name="Min B."/>
            <person name="Park H."/>
            <person name="Jang Y."/>
            <person name="Kim J.-J."/>
            <person name="Kim K.H."/>
            <person name="Pangilinan J."/>
            <person name="Lipzen A."/>
            <person name="Riley R."/>
            <person name="Grigoriev I.V."/>
            <person name="Spatafora J.W."/>
            <person name="Choi I.-G."/>
        </authorList>
    </citation>
    <scope>NUCLEOTIDE SEQUENCE [LARGE SCALE GENOMIC DNA]</scope>
    <source>
        <strain evidence="2 3">KUC8140</strain>
    </source>
</reference>
<evidence type="ECO:0000313" key="3">
    <source>
        <dbReference type="Proteomes" id="UP000053477"/>
    </source>
</evidence>
<feature type="region of interest" description="Disordered" evidence="1">
    <location>
        <begin position="103"/>
        <end position="157"/>
    </location>
</feature>
<feature type="region of interest" description="Disordered" evidence="1">
    <location>
        <begin position="172"/>
        <end position="210"/>
    </location>
</feature>
<feature type="compositionally biased region" description="Basic and acidic residues" evidence="1">
    <location>
        <begin position="47"/>
        <end position="59"/>
    </location>
</feature>
<keyword evidence="3" id="KW-1185">Reference proteome</keyword>
<feature type="compositionally biased region" description="Basic and acidic residues" evidence="1">
    <location>
        <begin position="74"/>
        <end position="84"/>
    </location>
</feature>
<name>A0A0H2QZC0_9AGAM</name>
<sequence>MHALTRRIESGRASRLRWRCCCCMLLPSSSSSSSSVPLLTASWTSQRRHDGSRADERAPNHTSSSSRFVWTSRTRRDTSRAGERRFRRRAGLAYGPPAIAFDARPHVDGTHRKRASRVTSASTLPRRRHRRTPHSRRCEPRPRRYGSRGTVGHPSSHARVLDVRTQARAYAHEMRGGVGDVGEGGRRVGSSSSSSKLAWKMDEGGRRGPG</sequence>
<feature type="compositionally biased region" description="Polar residues" evidence="1">
    <location>
        <begin position="60"/>
        <end position="72"/>
    </location>
</feature>
<dbReference type="Proteomes" id="UP000053477">
    <property type="component" value="Unassembled WGS sequence"/>
</dbReference>
<organism evidence="2 3">
    <name type="scientific">Schizopora paradoxa</name>
    <dbReference type="NCBI Taxonomy" id="27342"/>
    <lineage>
        <taxon>Eukaryota</taxon>
        <taxon>Fungi</taxon>
        <taxon>Dikarya</taxon>
        <taxon>Basidiomycota</taxon>
        <taxon>Agaricomycotina</taxon>
        <taxon>Agaricomycetes</taxon>
        <taxon>Hymenochaetales</taxon>
        <taxon>Schizoporaceae</taxon>
        <taxon>Schizopora</taxon>
    </lineage>
</organism>